<dbReference type="RefSeq" id="WP_176225325.1">
    <property type="nucleotide sequence ID" value="NZ_FXAM01000001.1"/>
</dbReference>
<evidence type="ECO:0000259" key="1">
    <source>
        <dbReference type="Pfam" id="PF00535"/>
    </source>
</evidence>
<dbReference type="InterPro" id="IPR029063">
    <property type="entry name" value="SAM-dependent_MTases_sf"/>
</dbReference>
<sequence length="591" mass="65129">MNAPYDISLVVISFNMARELPRTLHSLSPRYQRDIRAEDYEVIVIDNGSREPPSTQDFAELGMNLRVLSYAEPTPSPVNAINFGLSLCSAPLVGVMIDGARLASPGLLAACRQAARLHPRSVVTTLSFHLGPDLQWITMQSGYDQTWEDRLLASIDWPDDGYRLFKIAPASENAPKGWFGPLNETNALFMPPSLWQALGGYDPAFTDPGGGYANPDLLWRALDLPDTRQVVVLGEGTFHQYHGGIATNSGGEGQRRVKEMSRTYYRLRRKPIKVPDGERTYFGPVSKAATVAYRRALGGGAASATPYPSTAAGPVQTSSRYVDLLKKTLLNETGIEMEAALRVAQEMRQIPPDFWREVLCDPPGKLRLPLGDLKNKRMQGQDTDAFKAVVPLAYTMIGRRRLDHLEACVGTVLDEEVPGDFMECGVWRGGACILIKGILAERGITNRLVWLADSFDGLPPPRPGVDDALDLSKARYPLLAVSLDRVRANFETFGLLDSGVRFLPGWFEDSLPTAPVERLALLRIDGDLYSSTLDALSHLYGRVAPGGFVIIDDYGALPQCARAVDEFRAGLGIDEPLRMIDCYGAFWRKSR</sequence>
<dbReference type="InterPro" id="IPR008884">
    <property type="entry name" value="TylF_MeTrfase"/>
</dbReference>
<reference evidence="2 3" key="1">
    <citation type="submission" date="2016-12" db="EMBL/GenBank/DDBJ databases">
        <authorList>
            <person name="Song W.-J."/>
            <person name="Kurnit D.M."/>
        </authorList>
    </citation>
    <scope>NUCLEOTIDE SEQUENCE [LARGE SCALE GENOMIC DNA]</scope>
    <source>
        <strain evidence="2 3">175</strain>
    </source>
</reference>
<dbReference type="SUPFAM" id="SSF53335">
    <property type="entry name" value="S-adenosyl-L-methionine-dependent methyltransferases"/>
    <property type="match status" value="1"/>
</dbReference>
<name>A0A1Y6D9I3_9GAMM</name>
<dbReference type="AlphaFoldDB" id="A0A1Y6D9I3"/>
<dbReference type="EMBL" id="FXAM01000001">
    <property type="protein sequence ID" value="SMF96864.1"/>
    <property type="molecule type" value="Genomic_DNA"/>
</dbReference>
<evidence type="ECO:0000313" key="3">
    <source>
        <dbReference type="Proteomes" id="UP000192923"/>
    </source>
</evidence>
<dbReference type="Proteomes" id="UP000192923">
    <property type="component" value="Unassembled WGS sequence"/>
</dbReference>
<gene>
    <name evidence="2" type="ORF">SAMN02949497_4278</name>
</gene>
<keyword evidence="2" id="KW-0808">Transferase</keyword>
<dbReference type="SUPFAM" id="SSF53448">
    <property type="entry name" value="Nucleotide-diphospho-sugar transferases"/>
    <property type="match status" value="1"/>
</dbReference>
<dbReference type="InterPro" id="IPR001173">
    <property type="entry name" value="Glyco_trans_2-like"/>
</dbReference>
<dbReference type="Pfam" id="PF00535">
    <property type="entry name" value="Glycos_transf_2"/>
    <property type="match status" value="1"/>
</dbReference>
<organism evidence="2 3">
    <name type="scientific">Methylomagnum ishizawai</name>
    <dbReference type="NCBI Taxonomy" id="1760988"/>
    <lineage>
        <taxon>Bacteria</taxon>
        <taxon>Pseudomonadati</taxon>
        <taxon>Pseudomonadota</taxon>
        <taxon>Gammaproteobacteria</taxon>
        <taxon>Methylococcales</taxon>
        <taxon>Methylococcaceae</taxon>
        <taxon>Methylomagnum</taxon>
    </lineage>
</organism>
<keyword evidence="3" id="KW-1185">Reference proteome</keyword>
<dbReference type="PANTHER" id="PTHR40036">
    <property type="entry name" value="MACROCIN O-METHYLTRANSFERASE"/>
    <property type="match status" value="1"/>
</dbReference>
<dbReference type="CDD" id="cd00761">
    <property type="entry name" value="Glyco_tranf_GTA_type"/>
    <property type="match status" value="1"/>
</dbReference>
<accession>A0A1Y6D9I3</accession>
<evidence type="ECO:0000313" key="2">
    <source>
        <dbReference type="EMBL" id="SMF96864.1"/>
    </source>
</evidence>
<dbReference type="InterPro" id="IPR029044">
    <property type="entry name" value="Nucleotide-diphossugar_trans"/>
</dbReference>
<dbReference type="Gene3D" id="3.90.550.10">
    <property type="entry name" value="Spore Coat Polysaccharide Biosynthesis Protein SpsA, Chain A"/>
    <property type="match status" value="1"/>
</dbReference>
<dbReference type="PANTHER" id="PTHR40036:SF1">
    <property type="entry name" value="MACROCIN O-METHYLTRANSFERASE"/>
    <property type="match status" value="1"/>
</dbReference>
<dbReference type="STRING" id="1760988.SAMN02949497_4278"/>
<feature type="domain" description="Glycosyltransferase 2-like" evidence="1">
    <location>
        <begin position="8"/>
        <end position="96"/>
    </location>
</feature>
<proteinExistence type="predicted"/>
<dbReference type="GO" id="GO:0016740">
    <property type="term" value="F:transferase activity"/>
    <property type="evidence" value="ECO:0007669"/>
    <property type="project" value="UniProtKB-KW"/>
</dbReference>
<protein>
    <submittedName>
        <fullName evidence="2">Glycosyl transferase family 2</fullName>
    </submittedName>
</protein>
<dbReference type="Pfam" id="PF05711">
    <property type="entry name" value="TylF"/>
    <property type="match status" value="1"/>
</dbReference>
<dbReference type="Gene3D" id="3.40.50.150">
    <property type="entry name" value="Vaccinia Virus protein VP39"/>
    <property type="match status" value="1"/>
</dbReference>